<dbReference type="EMBL" id="JAUTXT010000030">
    <property type="protein sequence ID" value="KAK3672723.1"/>
    <property type="molecule type" value="Genomic_DNA"/>
</dbReference>
<dbReference type="Gene3D" id="3.40.50.12780">
    <property type="entry name" value="N-terminal domain of ligase-like"/>
    <property type="match status" value="1"/>
</dbReference>
<evidence type="ECO:0008006" key="6">
    <source>
        <dbReference type="Google" id="ProtNLM"/>
    </source>
</evidence>
<evidence type="ECO:0000313" key="4">
    <source>
        <dbReference type="EMBL" id="KAK3672723.1"/>
    </source>
</evidence>
<sequence>MPVHAQEHLNIPTKDILSWCYDNRPAFDQEKPIFIDAANPKRSISATQAYTLIRKLIAGFRRSGLQRGDCVCLHSFNNVHYPILVLGIVGAGGVFVGTNPGYTSYELHHALKTSRAKFVITEKELLPALQQPVVDLGIPDNRVFFAGQAGITNQARKHESWRTLLEHGEEDWVRFDDLETARKTTAFLMFSSGTTGLPKAAQLSHYNLVAEHTLVHENPEHPENFAMSRVCALPMFHAAAAPYVHITTLRSGRQSIIMRRFHLDDFLKHHEQHKVTSVMCVPPMVLAMVGHAAASPANAAHVRQSLRFVVHGIAGAAPLDVETQKQFQALLSPDATFAQIWAMTETSCLASVFYHPEGDETGSVGRFMPNLDVKIVDDEDKEIDPPYDRRGELCIRGPTIIRGYLDNSEANNRDWDQDGFFHTGDILYCDSKTKLWYVVDRKKELIKVRGFQVAPNEIEGVLLSHPGIQDVAVIGVDSPDGEVPRAYVVKRDGGLDVTETVVRRWVETRLARYKRLDGGVKFVDAIPKTASGKILKRILRDEAKAEAKRDIAKL</sequence>
<proteinExistence type="inferred from homology"/>
<name>A0AAE0TSS1_9PEZI</name>
<dbReference type="InterPro" id="IPR042099">
    <property type="entry name" value="ANL_N_sf"/>
</dbReference>
<organism evidence="4 5">
    <name type="scientific">Recurvomyces mirabilis</name>
    <dbReference type="NCBI Taxonomy" id="574656"/>
    <lineage>
        <taxon>Eukaryota</taxon>
        <taxon>Fungi</taxon>
        <taxon>Dikarya</taxon>
        <taxon>Ascomycota</taxon>
        <taxon>Pezizomycotina</taxon>
        <taxon>Dothideomycetes</taxon>
        <taxon>Dothideomycetidae</taxon>
        <taxon>Mycosphaerellales</taxon>
        <taxon>Teratosphaeriaceae</taxon>
        <taxon>Recurvomyces</taxon>
    </lineage>
</organism>
<dbReference type="PROSITE" id="PS00455">
    <property type="entry name" value="AMP_BINDING"/>
    <property type="match status" value="1"/>
</dbReference>
<dbReference type="InterPro" id="IPR020845">
    <property type="entry name" value="AMP-binding_CS"/>
</dbReference>
<dbReference type="SUPFAM" id="SSF56801">
    <property type="entry name" value="Acetyl-CoA synthetase-like"/>
    <property type="match status" value="1"/>
</dbReference>
<dbReference type="InterPro" id="IPR045851">
    <property type="entry name" value="AMP-bd_C_sf"/>
</dbReference>
<evidence type="ECO:0000256" key="1">
    <source>
        <dbReference type="ARBA" id="ARBA00006432"/>
    </source>
</evidence>
<feature type="domain" description="AMP-dependent synthetase/ligase" evidence="2">
    <location>
        <begin position="29"/>
        <end position="405"/>
    </location>
</feature>
<dbReference type="InterPro" id="IPR000873">
    <property type="entry name" value="AMP-dep_synth/lig_dom"/>
</dbReference>
<reference evidence="4" key="1">
    <citation type="submission" date="2023-07" db="EMBL/GenBank/DDBJ databases">
        <title>Black Yeasts Isolated from many extreme environments.</title>
        <authorList>
            <person name="Coleine C."/>
            <person name="Stajich J.E."/>
            <person name="Selbmann L."/>
        </authorList>
    </citation>
    <scope>NUCLEOTIDE SEQUENCE</scope>
    <source>
        <strain evidence="4">CCFEE 5485</strain>
    </source>
</reference>
<evidence type="ECO:0000313" key="5">
    <source>
        <dbReference type="Proteomes" id="UP001274830"/>
    </source>
</evidence>
<comment type="similarity">
    <text evidence="1">Belongs to the ATP-dependent AMP-binding enzyme family.</text>
</comment>
<dbReference type="Proteomes" id="UP001274830">
    <property type="component" value="Unassembled WGS sequence"/>
</dbReference>
<dbReference type="AlphaFoldDB" id="A0AAE0TSS1"/>
<dbReference type="CDD" id="cd05911">
    <property type="entry name" value="Firefly_Luc_like"/>
    <property type="match status" value="1"/>
</dbReference>
<gene>
    <name evidence="4" type="ORF">LTR78_007309</name>
</gene>
<evidence type="ECO:0000259" key="2">
    <source>
        <dbReference type="Pfam" id="PF00501"/>
    </source>
</evidence>
<dbReference type="GO" id="GO:0019748">
    <property type="term" value="P:secondary metabolic process"/>
    <property type="evidence" value="ECO:0007669"/>
    <property type="project" value="TreeGrafter"/>
</dbReference>
<evidence type="ECO:0000259" key="3">
    <source>
        <dbReference type="Pfam" id="PF13193"/>
    </source>
</evidence>
<comment type="caution">
    <text evidence="4">The sequence shown here is derived from an EMBL/GenBank/DDBJ whole genome shotgun (WGS) entry which is preliminary data.</text>
</comment>
<dbReference type="Gene3D" id="3.30.300.30">
    <property type="match status" value="1"/>
</dbReference>
<dbReference type="Pfam" id="PF13193">
    <property type="entry name" value="AMP-binding_C"/>
    <property type="match status" value="1"/>
</dbReference>
<dbReference type="InterPro" id="IPR025110">
    <property type="entry name" value="AMP-bd_C"/>
</dbReference>
<dbReference type="GO" id="GO:0016405">
    <property type="term" value="F:CoA-ligase activity"/>
    <property type="evidence" value="ECO:0007669"/>
    <property type="project" value="TreeGrafter"/>
</dbReference>
<dbReference type="PANTHER" id="PTHR24096">
    <property type="entry name" value="LONG-CHAIN-FATTY-ACID--COA LIGASE"/>
    <property type="match status" value="1"/>
</dbReference>
<dbReference type="FunFam" id="3.30.300.30:FF:000007">
    <property type="entry name" value="4-coumarate--CoA ligase 2"/>
    <property type="match status" value="1"/>
</dbReference>
<dbReference type="PANTHER" id="PTHR24096:SF265">
    <property type="entry name" value="ENZYME, PUTATIVE (AFU_ORTHOLOGUE AFUA_5G14270)-RELATED"/>
    <property type="match status" value="1"/>
</dbReference>
<protein>
    <recommendedName>
        <fullName evidence="6">Acetyl-CoA synthetase-like protein</fullName>
    </recommendedName>
</protein>
<keyword evidence="5" id="KW-1185">Reference proteome</keyword>
<feature type="domain" description="AMP-binding enzyme C-terminal" evidence="3">
    <location>
        <begin position="457"/>
        <end position="533"/>
    </location>
</feature>
<accession>A0AAE0TSS1</accession>
<dbReference type="Pfam" id="PF00501">
    <property type="entry name" value="AMP-binding"/>
    <property type="match status" value="1"/>
</dbReference>